<dbReference type="OrthoDB" id="3052421at2759"/>
<dbReference type="STRING" id="2316362.A0A4Q2D430"/>
<dbReference type="InterPro" id="IPR045075">
    <property type="entry name" value="Syf1-like"/>
</dbReference>
<dbReference type="GO" id="GO:0000244">
    <property type="term" value="P:spliceosomal tri-snRNP complex assembly"/>
    <property type="evidence" value="ECO:0007669"/>
    <property type="project" value="TreeGrafter"/>
</dbReference>
<sequence>MGSLTCLSSIQIESDAEIGGIKRNNNEAKLILANAVQHVGQSIKIWFADLEQDVKAKKRVLRKVGMKLEGDEGQYDTWVLDAQRGRIGTSRAILTYALKLFPERRDLLRLAADLEKTHGTPSSLDTPLSRAVGHVPYAEVLWLMRAERWMQGDVAGAREVLVKAFDTNSESEQIWLVAENG</sequence>
<dbReference type="GO" id="GO:0046540">
    <property type="term" value="C:U4/U6 x U5 tri-snRNP complex"/>
    <property type="evidence" value="ECO:0007669"/>
    <property type="project" value="TreeGrafter"/>
</dbReference>
<dbReference type="EMBL" id="SDEE01001086">
    <property type="protein sequence ID" value="RXW12885.1"/>
    <property type="molecule type" value="Genomic_DNA"/>
</dbReference>
<dbReference type="AlphaFoldDB" id="A0A4Q2D430"/>
<dbReference type="InterPro" id="IPR011990">
    <property type="entry name" value="TPR-like_helical_dom_sf"/>
</dbReference>
<comment type="caution">
    <text evidence="2">The sequence shown here is derived from an EMBL/GenBank/DDBJ whole genome shotgun (WGS) entry which is preliminary data.</text>
</comment>
<keyword evidence="3" id="KW-1185">Reference proteome</keyword>
<organism evidence="2 3">
    <name type="scientific">Candolleomyces aberdarensis</name>
    <dbReference type="NCBI Taxonomy" id="2316362"/>
    <lineage>
        <taxon>Eukaryota</taxon>
        <taxon>Fungi</taxon>
        <taxon>Dikarya</taxon>
        <taxon>Basidiomycota</taxon>
        <taxon>Agaricomycotina</taxon>
        <taxon>Agaricomycetes</taxon>
        <taxon>Agaricomycetidae</taxon>
        <taxon>Agaricales</taxon>
        <taxon>Agaricineae</taxon>
        <taxon>Psathyrellaceae</taxon>
        <taxon>Candolleomyces</taxon>
    </lineage>
</organism>
<gene>
    <name evidence="2" type="ORF">EST38_g12969</name>
</gene>
<dbReference type="PANTHER" id="PTHR11246:SF1">
    <property type="entry name" value="PRE-MRNA-PROCESSING FACTOR 6"/>
    <property type="match status" value="1"/>
</dbReference>
<evidence type="ECO:0000313" key="2">
    <source>
        <dbReference type="EMBL" id="RXW12885.1"/>
    </source>
</evidence>
<proteinExistence type="predicted"/>
<evidence type="ECO:0000313" key="3">
    <source>
        <dbReference type="Proteomes" id="UP000290288"/>
    </source>
</evidence>
<keyword evidence="1" id="KW-0677">Repeat</keyword>
<dbReference type="PANTHER" id="PTHR11246">
    <property type="entry name" value="PRE-MRNA SPLICING FACTOR"/>
    <property type="match status" value="1"/>
</dbReference>
<dbReference type="Gene3D" id="1.25.40.10">
    <property type="entry name" value="Tetratricopeptide repeat domain"/>
    <property type="match status" value="1"/>
</dbReference>
<protein>
    <submittedName>
        <fullName evidence="2">Uncharacterized protein</fullName>
    </submittedName>
</protein>
<accession>A0A4Q2D430</accession>
<reference evidence="2 3" key="1">
    <citation type="submission" date="2019-01" db="EMBL/GenBank/DDBJ databases">
        <title>Draft genome sequence of Psathyrella aberdarensis IHI B618.</title>
        <authorList>
            <person name="Buettner E."/>
            <person name="Kellner H."/>
        </authorList>
    </citation>
    <scope>NUCLEOTIDE SEQUENCE [LARGE SCALE GENOMIC DNA]</scope>
    <source>
        <strain evidence="2 3">IHI B618</strain>
    </source>
</reference>
<evidence type="ECO:0000256" key="1">
    <source>
        <dbReference type="ARBA" id="ARBA00022737"/>
    </source>
</evidence>
<name>A0A4Q2D430_9AGAR</name>
<dbReference type="GO" id="GO:0071013">
    <property type="term" value="C:catalytic step 2 spliceosome"/>
    <property type="evidence" value="ECO:0007669"/>
    <property type="project" value="TreeGrafter"/>
</dbReference>
<dbReference type="Proteomes" id="UP000290288">
    <property type="component" value="Unassembled WGS sequence"/>
</dbReference>